<protein>
    <submittedName>
        <fullName evidence="6">MerR family transcriptional regulator</fullName>
    </submittedName>
</protein>
<dbReference type="GO" id="GO:0003677">
    <property type="term" value="F:DNA binding"/>
    <property type="evidence" value="ECO:0007669"/>
    <property type="project" value="UniProtKB-KW"/>
</dbReference>
<evidence type="ECO:0000259" key="5">
    <source>
        <dbReference type="PROSITE" id="PS50937"/>
    </source>
</evidence>
<dbReference type="PANTHER" id="PTHR30204">
    <property type="entry name" value="REDOX-CYCLING DRUG-SENSING TRANSCRIPTIONAL ACTIVATOR SOXR"/>
    <property type="match status" value="1"/>
</dbReference>
<gene>
    <name evidence="6" type="ORF">KD144_04615</name>
</gene>
<dbReference type="AlphaFoldDB" id="A0A941GJY3"/>
<evidence type="ECO:0000256" key="3">
    <source>
        <dbReference type="ARBA" id="ARBA00023125"/>
    </source>
</evidence>
<keyword evidence="3" id="KW-0238">DNA-binding</keyword>
<dbReference type="PROSITE" id="PS50937">
    <property type="entry name" value="HTH_MERR_2"/>
    <property type="match status" value="1"/>
</dbReference>
<feature type="domain" description="HTH merR-type" evidence="5">
    <location>
        <begin position="1"/>
        <end position="64"/>
    </location>
</feature>
<dbReference type="InterPro" id="IPR047057">
    <property type="entry name" value="MerR_fam"/>
</dbReference>
<keyword evidence="4" id="KW-0804">Transcription</keyword>
<evidence type="ECO:0000313" key="6">
    <source>
        <dbReference type="EMBL" id="MBR8668815.1"/>
    </source>
</evidence>
<evidence type="ECO:0000256" key="1">
    <source>
        <dbReference type="ARBA" id="ARBA00022491"/>
    </source>
</evidence>
<proteinExistence type="predicted"/>
<dbReference type="EMBL" id="JAGTPX010000003">
    <property type="protein sequence ID" value="MBR8668815.1"/>
    <property type="molecule type" value="Genomic_DNA"/>
</dbReference>
<dbReference type="Pfam" id="PF13411">
    <property type="entry name" value="MerR_1"/>
    <property type="match status" value="1"/>
</dbReference>
<sequence>MKIGEFATLLNTTKETVRQYEELNLLKPHNKKDYGDKEILDFQVVKELQEYGFSLKDIQLIFSLKEAVDCGDKQLIGQVYQIFTGQLEKLLQEEKEIRERRLIIENEAKKLRDLL</sequence>
<comment type="caution">
    <text evidence="6">The sequence shown here is derived from an EMBL/GenBank/DDBJ whole genome shotgun (WGS) entry which is preliminary data.</text>
</comment>
<evidence type="ECO:0000256" key="2">
    <source>
        <dbReference type="ARBA" id="ARBA00023015"/>
    </source>
</evidence>
<dbReference type="Gene3D" id="1.10.1660.10">
    <property type="match status" value="1"/>
</dbReference>
<reference evidence="6" key="1">
    <citation type="submission" date="2021-04" db="EMBL/GenBank/DDBJ databases">
        <title>Genomic analysis of electroactive and textile dye degrading Bacillus circulans strain: DC10 isolated from constructed wetland-microbial fuel cells treating textile dye wastewaters.</title>
        <authorList>
            <person name="Patel D.U."/>
            <person name="Desai C.R."/>
        </authorList>
    </citation>
    <scope>NUCLEOTIDE SEQUENCE</scope>
    <source>
        <strain evidence="6">DC10</strain>
    </source>
</reference>
<name>A0A941GJY3_NIACI</name>
<dbReference type="PANTHER" id="PTHR30204:SF69">
    <property type="entry name" value="MERR-FAMILY TRANSCRIPTIONAL REGULATOR"/>
    <property type="match status" value="1"/>
</dbReference>
<keyword evidence="2" id="KW-0805">Transcription regulation</keyword>
<keyword evidence="1" id="KW-0678">Repressor</keyword>
<dbReference type="CDD" id="cd00592">
    <property type="entry name" value="HTH_MerR-like"/>
    <property type="match status" value="1"/>
</dbReference>
<evidence type="ECO:0000256" key="4">
    <source>
        <dbReference type="ARBA" id="ARBA00023163"/>
    </source>
</evidence>
<dbReference type="InterPro" id="IPR000551">
    <property type="entry name" value="MerR-type_HTH_dom"/>
</dbReference>
<dbReference type="SUPFAM" id="SSF46955">
    <property type="entry name" value="Putative DNA-binding domain"/>
    <property type="match status" value="1"/>
</dbReference>
<organism evidence="6">
    <name type="scientific">Niallia circulans</name>
    <name type="common">Bacillus circulans</name>
    <dbReference type="NCBI Taxonomy" id="1397"/>
    <lineage>
        <taxon>Bacteria</taxon>
        <taxon>Bacillati</taxon>
        <taxon>Bacillota</taxon>
        <taxon>Bacilli</taxon>
        <taxon>Bacillales</taxon>
        <taxon>Bacillaceae</taxon>
        <taxon>Niallia</taxon>
    </lineage>
</organism>
<dbReference type="GO" id="GO:0003700">
    <property type="term" value="F:DNA-binding transcription factor activity"/>
    <property type="evidence" value="ECO:0007669"/>
    <property type="project" value="InterPro"/>
</dbReference>
<dbReference type="SMART" id="SM00422">
    <property type="entry name" value="HTH_MERR"/>
    <property type="match status" value="1"/>
</dbReference>
<accession>A0A941GJY3</accession>
<dbReference type="RefSeq" id="WP_212117398.1">
    <property type="nucleotide sequence ID" value="NZ_JAGTPX020000003.1"/>
</dbReference>
<dbReference type="InterPro" id="IPR009061">
    <property type="entry name" value="DNA-bd_dom_put_sf"/>
</dbReference>